<evidence type="ECO:0000256" key="1">
    <source>
        <dbReference type="SAM" id="MobiDB-lite"/>
    </source>
</evidence>
<proteinExistence type="predicted"/>
<dbReference type="AlphaFoldDB" id="A0A9E7HUU5"/>
<gene>
    <name evidence="2" type="ORF">MUK42_34489</name>
</gene>
<name>A0A9E7HUU5_9LILI</name>
<evidence type="ECO:0000313" key="3">
    <source>
        <dbReference type="Proteomes" id="UP001055439"/>
    </source>
</evidence>
<dbReference type="EMBL" id="CP097510">
    <property type="protein sequence ID" value="URE37498.1"/>
    <property type="molecule type" value="Genomic_DNA"/>
</dbReference>
<keyword evidence="3" id="KW-1185">Reference proteome</keyword>
<accession>A0A9E7HUU5</accession>
<feature type="region of interest" description="Disordered" evidence="1">
    <location>
        <begin position="1"/>
        <end position="29"/>
    </location>
</feature>
<feature type="compositionally biased region" description="Low complexity" evidence="1">
    <location>
        <begin position="14"/>
        <end position="29"/>
    </location>
</feature>
<dbReference type="Proteomes" id="UP001055439">
    <property type="component" value="Chromosome 8"/>
</dbReference>
<evidence type="ECO:0000313" key="2">
    <source>
        <dbReference type="EMBL" id="URE37498.1"/>
    </source>
</evidence>
<sequence length="62" mass="6448">MIPDIISSLDGEGSSVVSPSSLLSVSPASSDEPKIYVDIGELCDQLFPSLGGDTMVTCCRMP</sequence>
<protein>
    <submittedName>
        <fullName evidence="2">Uncharacterized protein</fullName>
    </submittedName>
</protein>
<reference evidence="2" key="1">
    <citation type="submission" date="2022-05" db="EMBL/GenBank/DDBJ databases">
        <title>The Musa troglodytarum L. genome provides insights into the mechanism of non-climacteric behaviour and enrichment of carotenoids.</title>
        <authorList>
            <person name="Wang J."/>
        </authorList>
    </citation>
    <scope>NUCLEOTIDE SEQUENCE</scope>
    <source>
        <tissue evidence="2">Leaf</tissue>
    </source>
</reference>
<organism evidence="2 3">
    <name type="scientific">Musa troglodytarum</name>
    <name type="common">fe'i banana</name>
    <dbReference type="NCBI Taxonomy" id="320322"/>
    <lineage>
        <taxon>Eukaryota</taxon>
        <taxon>Viridiplantae</taxon>
        <taxon>Streptophyta</taxon>
        <taxon>Embryophyta</taxon>
        <taxon>Tracheophyta</taxon>
        <taxon>Spermatophyta</taxon>
        <taxon>Magnoliopsida</taxon>
        <taxon>Liliopsida</taxon>
        <taxon>Zingiberales</taxon>
        <taxon>Musaceae</taxon>
        <taxon>Musa</taxon>
    </lineage>
</organism>